<feature type="compositionally biased region" description="Polar residues" evidence="1">
    <location>
        <begin position="1"/>
        <end position="19"/>
    </location>
</feature>
<proteinExistence type="predicted"/>
<reference evidence="2 3" key="1">
    <citation type="journal article" date="2023" name="G3 (Bethesda)">
        <title>A chromosome-length genome assembly and annotation of blackberry (Rubus argutus, cv. 'Hillquist').</title>
        <authorList>
            <person name="Bruna T."/>
            <person name="Aryal R."/>
            <person name="Dudchenko O."/>
            <person name="Sargent D.J."/>
            <person name="Mead D."/>
            <person name="Buti M."/>
            <person name="Cavallini A."/>
            <person name="Hytonen T."/>
            <person name="Andres J."/>
            <person name="Pham M."/>
            <person name="Weisz D."/>
            <person name="Mascagni F."/>
            <person name="Usai G."/>
            <person name="Natali L."/>
            <person name="Bassil N."/>
            <person name="Fernandez G.E."/>
            <person name="Lomsadze A."/>
            <person name="Armour M."/>
            <person name="Olukolu B."/>
            <person name="Poorten T."/>
            <person name="Britton C."/>
            <person name="Davik J."/>
            <person name="Ashrafi H."/>
            <person name="Aiden E.L."/>
            <person name="Borodovsky M."/>
            <person name="Worthington M."/>
        </authorList>
    </citation>
    <scope>NUCLEOTIDE SEQUENCE [LARGE SCALE GENOMIC DNA]</scope>
    <source>
        <strain evidence="2">PI 553951</strain>
    </source>
</reference>
<evidence type="ECO:0000313" key="3">
    <source>
        <dbReference type="Proteomes" id="UP001457282"/>
    </source>
</evidence>
<feature type="region of interest" description="Disordered" evidence="1">
    <location>
        <begin position="1"/>
        <end position="41"/>
    </location>
</feature>
<protein>
    <submittedName>
        <fullName evidence="2">Uncharacterized protein</fullName>
    </submittedName>
</protein>
<organism evidence="2 3">
    <name type="scientific">Rubus argutus</name>
    <name type="common">Southern blackberry</name>
    <dbReference type="NCBI Taxonomy" id="59490"/>
    <lineage>
        <taxon>Eukaryota</taxon>
        <taxon>Viridiplantae</taxon>
        <taxon>Streptophyta</taxon>
        <taxon>Embryophyta</taxon>
        <taxon>Tracheophyta</taxon>
        <taxon>Spermatophyta</taxon>
        <taxon>Magnoliopsida</taxon>
        <taxon>eudicotyledons</taxon>
        <taxon>Gunneridae</taxon>
        <taxon>Pentapetalae</taxon>
        <taxon>rosids</taxon>
        <taxon>fabids</taxon>
        <taxon>Rosales</taxon>
        <taxon>Rosaceae</taxon>
        <taxon>Rosoideae</taxon>
        <taxon>Rosoideae incertae sedis</taxon>
        <taxon>Rubus</taxon>
    </lineage>
</organism>
<sequence>MITRNNTLKFHINQNIRTDSMTRKSDATPKQNAIAHDPRTIRGFLPRVEEDFAAEKAKGLESTMSSSSSTSDSSLNSWKSASKSSPKPKISDLRGRPA</sequence>
<keyword evidence="3" id="KW-1185">Reference proteome</keyword>
<name>A0AAW1WJ58_RUBAR</name>
<feature type="region of interest" description="Disordered" evidence="1">
    <location>
        <begin position="55"/>
        <end position="98"/>
    </location>
</feature>
<dbReference type="Proteomes" id="UP001457282">
    <property type="component" value="Unassembled WGS sequence"/>
</dbReference>
<dbReference type="EMBL" id="JBEDUW010000006">
    <property type="protein sequence ID" value="KAK9923846.1"/>
    <property type="molecule type" value="Genomic_DNA"/>
</dbReference>
<evidence type="ECO:0000313" key="2">
    <source>
        <dbReference type="EMBL" id="KAK9923846.1"/>
    </source>
</evidence>
<dbReference type="AlphaFoldDB" id="A0AAW1WJ58"/>
<accession>A0AAW1WJ58</accession>
<feature type="compositionally biased region" description="Low complexity" evidence="1">
    <location>
        <begin position="62"/>
        <end position="88"/>
    </location>
</feature>
<gene>
    <name evidence="2" type="ORF">M0R45_032244</name>
</gene>
<evidence type="ECO:0000256" key="1">
    <source>
        <dbReference type="SAM" id="MobiDB-lite"/>
    </source>
</evidence>
<comment type="caution">
    <text evidence="2">The sequence shown here is derived from an EMBL/GenBank/DDBJ whole genome shotgun (WGS) entry which is preliminary data.</text>
</comment>
<feature type="compositionally biased region" description="Basic and acidic residues" evidence="1">
    <location>
        <begin position="89"/>
        <end position="98"/>
    </location>
</feature>